<evidence type="ECO:0000313" key="2">
    <source>
        <dbReference type="EMBL" id="MCT8989235.1"/>
    </source>
</evidence>
<evidence type="ECO:0000259" key="1">
    <source>
        <dbReference type="SMART" id="SM00858"/>
    </source>
</evidence>
<proteinExistence type="predicted"/>
<dbReference type="SMART" id="SM00858">
    <property type="entry name" value="SAF"/>
    <property type="match status" value="1"/>
</dbReference>
<dbReference type="Pfam" id="PF08666">
    <property type="entry name" value="SAF"/>
    <property type="match status" value="1"/>
</dbReference>
<dbReference type="Proteomes" id="UP001149009">
    <property type="component" value="Unassembled WGS sequence"/>
</dbReference>
<organism evidence="2 3">
    <name type="scientific">Chelativorans petroleitrophicus</name>
    <dbReference type="NCBI Taxonomy" id="2975484"/>
    <lineage>
        <taxon>Bacteria</taxon>
        <taxon>Pseudomonadati</taxon>
        <taxon>Pseudomonadota</taxon>
        <taxon>Alphaproteobacteria</taxon>
        <taxon>Hyphomicrobiales</taxon>
        <taxon>Phyllobacteriaceae</taxon>
        <taxon>Chelativorans</taxon>
    </lineage>
</organism>
<reference evidence="2" key="1">
    <citation type="submission" date="2022-08" db="EMBL/GenBank/DDBJ databases">
        <title>Chelativorans sichuanense sp. nov., a paraffin oil-degrading bacterium isolated from a mixture of oil-based drill cuttings and paddy soil.</title>
        <authorList>
            <person name="Yu J."/>
            <person name="Liu H."/>
            <person name="Chen Q."/>
        </authorList>
    </citation>
    <scope>NUCLEOTIDE SEQUENCE</scope>
    <source>
        <strain evidence="2">SCAU 2101</strain>
    </source>
</reference>
<dbReference type="Pfam" id="PF16976">
    <property type="entry name" value="RcpC"/>
    <property type="match status" value="1"/>
</dbReference>
<dbReference type="NCBIfam" id="TIGR03177">
    <property type="entry name" value="pilus_cpaB"/>
    <property type="match status" value="1"/>
</dbReference>
<feature type="domain" description="SAF" evidence="1">
    <location>
        <begin position="47"/>
        <end position="114"/>
    </location>
</feature>
<keyword evidence="3" id="KW-1185">Reference proteome</keyword>
<evidence type="ECO:0000313" key="3">
    <source>
        <dbReference type="Proteomes" id="UP001149009"/>
    </source>
</evidence>
<comment type="caution">
    <text evidence="2">The sequence shown here is derived from an EMBL/GenBank/DDBJ whole genome shotgun (WGS) entry which is preliminary data.</text>
</comment>
<dbReference type="AlphaFoldDB" id="A0A9X2X7S0"/>
<dbReference type="InterPro" id="IPR013974">
    <property type="entry name" value="SAF"/>
</dbReference>
<name>A0A9X2X7S0_9HYPH</name>
<dbReference type="InterPro" id="IPR031571">
    <property type="entry name" value="RcpC_dom"/>
</dbReference>
<dbReference type="InterPro" id="IPR017592">
    <property type="entry name" value="Pilus_assmbl_Flp-typ_CpaB"/>
</dbReference>
<dbReference type="RefSeq" id="WP_261513938.1">
    <property type="nucleotide sequence ID" value="NZ_JAODNV010000004.1"/>
</dbReference>
<dbReference type="CDD" id="cd11614">
    <property type="entry name" value="SAF_CpaB_FlgA_like"/>
    <property type="match status" value="1"/>
</dbReference>
<dbReference type="EMBL" id="JAODNV010000004">
    <property type="protein sequence ID" value="MCT8989235.1"/>
    <property type="molecule type" value="Genomic_DNA"/>
</dbReference>
<gene>
    <name evidence="2" type="primary">cpaB</name>
    <name evidence="2" type="ORF">NYR54_02825</name>
</gene>
<sequence>MNKSRIIILGVAALAAIGAGYMAKNLATPEQQVAAEPVPETPAIELAEVLVLAQDVPMGEPVGEALRWQPWPAEAVNENFITRNREPDAAEELRNGIARVNLYAGEPLRRAKLIRADSSFMSAMLPPGKRAVATQIAADTSAGGFILPGDYVDVIMTRRAASGMTASGFITETILENVRVLAIDQMIHEDEEGRRVQVGETATLELTPEQAEIITAAQQMADRLTLALRSIADVDQEAGTQGSYLVTGAGSGNSIRLIKSGEVTIVGAPR</sequence>
<protein>
    <submittedName>
        <fullName evidence="2">Flp pilus assembly protein CpaB</fullName>
    </submittedName>
</protein>
<accession>A0A9X2X7S0</accession>